<evidence type="ECO:0000313" key="2">
    <source>
        <dbReference type="EMBL" id="EOH96392.1"/>
    </source>
</evidence>
<reference evidence="2 3" key="1">
    <citation type="submission" date="2013-02" db="EMBL/GenBank/DDBJ databases">
        <title>The Genome Sequence of Enterococcus pallens BAA-351.</title>
        <authorList>
            <consortium name="The Broad Institute Genome Sequencing Platform"/>
            <consortium name="The Broad Institute Genome Sequencing Center for Infectious Disease"/>
            <person name="Earl A.M."/>
            <person name="Gilmore M.S."/>
            <person name="Lebreton F."/>
            <person name="Walker B."/>
            <person name="Young S.K."/>
            <person name="Zeng Q."/>
            <person name="Gargeya S."/>
            <person name="Fitzgerald M."/>
            <person name="Haas B."/>
            <person name="Abouelleil A."/>
            <person name="Alvarado L."/>
            <person name="Arachchi H.M."/>
            <person name="Berlin A.M."/>
            <person name="Chapman S.B."/>
            <person name="Dewar J."/>
            <person name="Goldberg J."/>
            <person name="Griggs A."/>
            <person name="Gujja S."/>
            <person name="Hansen M."/>
            <person name="Howarth C."/>
            <person name="Imamovic A."/>
            <person name="Larimer J."/>
            <person name="McCowan C."/>
            <person name="Murphy C."/>
            <person name="Neiman D."/>
            <person name="Pearson M."/>
            <person name="Priest M."/>
            <person name="Roberts A."/>
            <person name="Saif S."/>
            <person name="Shea T."/>
            <person name="Sisk P."/>
            <person name="Sykes S."/>
            <person name="Wortman J."/>
            <person name="Nusbaum C."/>
            <person name="Birren B."/>
        </authorList>
    </citation>
    <scope>NUCLEOTIDE SEQUENCE [LARGE SCALE GENOMIC DNA]</scope>
    <source>
        <strain evidence="2 3">ATCC BAA-351</strain>
    </source>
</reference>
<proteinExistence type="predicted"/>
<accession>R2QIF3</accession>
<name>R2QIF3_9ENTE</name>
<dbReference type="Gene3D" id="3.90.1720.60">
    <property type="match status" value="1"/>
</dbReference>
<dbReference type="Proteomes" id="UP000013782">
    <property type="component" value="Unassembled WGS sequence"/>
</dbReference>
<evidence type="ECO:0000313" key="3">
    <source>
        <dbReference type="Proteomes" id="UP000013782"/>
    </source>
</evidence>
<organism evidence="2 3">
    <name type="scientific">Enterococcus pallens ATCC BAA-351</name>
    <dbReference type="NCBI Taxonomy" id="1158607"/>
    <lineage>
        <taxon>Bacteria</taxon>
        <taxon>Bacillati</taxon>
        <taxon>Bacillota</taxon>
        <taxon>Bacilli</taxon>
        <taxon>Lactobacillales</taxon>
        <taxon>Enterococcaceae</taxon>
        <taxon>Enterococcus</taxon>
    </lineage>
</organism>
<dbReference type="STRING" id="160454.RV10_GL002557"/>
<dbReference type="RefSeq" id="WP_010756097.1">
    <property type="nucleotide sequence ID" value="NZ_ASWD01000007.1"/>
</dbReference>
<sequence>MKQLLNQTVGNRQCYALAAEYAGVMIGPDLGAGTKYEIKVRNGNVFSAADIGTAYNWNLYLWEVIENPLYDQLKVGAIINWRRGAKVSEFLRAHKNFGHTGVISGLENGKIQTYEQNGESGEIVSQYEREFYGSEHIASICIPPDFEKDVML</sequence>
<feature type="domain" description="Peptidase C51" evidence="1">
    <location>
        <begin position="11"/>
        <end position="117"/>
    </location>
</feature>
<protein>
    <recommendedName>
        <fullName evidence="1">Peptidase C51 domain-containing protein</fullName>
    </recommendedName>
</protein>
<dbReference type="InterPro" id="IPR007921">
    <property type="entry name" value="CHAP_dom"/>
</dbReference>
<dbReference type="eggNOG" id="COG4926">
    <property type="taxonomic scope" value="Bacteria"/>
</dbReference>
<dbReference type="Pfam" id="PF05257">
    <property type="entry name" value="CHAP"/>
    <property type="match status" value="1"/>
</dbReference>
<keyword evidence="3" id="KW-1185">Reference proteome</keyword>
<dbReference type="PATRIC" id="fig|1158607.3.peg.1046"/>
<comment type="caution">
    <text evidence="2">The sequence shown here is derived from an EMBL/GenBank/DDBJ whole genome shotgun (WGS) entry which is preliminary data.</text>
</comment>
<evidence type="ECO:0000259" key="1">
    <source>
        <dbReference type="Pfam" id="PF05257"/>
    </source>
</evidence>
<gene>
    <name evidence="2" type="ORF">UAU_01043</name>
</gene>
<dbReference type="EMBL" id="AJAQ01000008">
    <property type="protein sequence ID" value="EOH96392.1"/>
    <property type="molecule type" value="Genomic_DNA"/>
</dbReference>
<dbReference type="AlphaFoldDB" id="R2QIF3"/>
<dbReference type="HOGENOM" id="CLU_131414_0_0_9"/>